<dbReference type="KEGG" id="char:122132835"/>
<feature type="compositionally biased region" description="Basic and acidic residues" evidence="3">
    <location>
        <begin position="733"/>
        <end position="748"/>
    </location>
</feature>
<feature type="region of interest" description="Disordered" evidence="3">
    <location>
        <begin position="536"/>
        <end position="559"/>
    </location>
</feature>
<name>A0A8M1KLI0_CLUHA</name>
<feature type="compositionally biased region" description="Basic and acidic residues" evidence="3">
    <location>
        <begin position="612"/>
        <end position="626"/>
    </location>
</feature>
<feature type="region of interest" description="Disordered" evidence="3">
    <location>
        <begin position="29"/>
        <end position="58"/>
    </location>
</feature>
<feature type="compositionally biased region" description="Basic and acidic residues" evidence="3">
    <location>
        <begin position="758"/>
        <end position="790"/>
    </location>
</feature>
<feature type="compositionally biased region" description="Polar residues" evidence="3">
    <location>
        <begin position="971"/>
        <end position="993"/>
    </location>
</feature>
<dbReference type="PROSITE" id="PS50994">
    <property type="entry name" value="INTEGRASE"/>
    <property type="match status" value="1"/>
</dbReference>
<feature type="compositionally biased region" description="Basic and acidic residues" evidence="3">
    <location>
        <begin position="713"/>
        <end position="722"/>
    </location>
</feature>
<evidence type="ECO:0000256" key="3">
    <source>
        <dbReference type="SAM" id="MobiDB-lite"/>
    </source>
</evidence>
<proteinExistence type="predicted"/>
<feature type="compositionally biased region" description="Polar residues" evidence="3">
    <location>
        <begin position="929"/>
        <end position="947"/>
    </location>
</feature>
<evidence type="ECO:0000256" key="1">
    <source>
        <dbReference type="ARBA" id="ARBA00039658"/>
    </source>
</evidence>
<evidence type="ECO:0000313" key="5">
    <source>
        <dbReference type="Proteomes" id="UP000515152"/>
    </source>
</evidence>
<feature type="region of interest" description="Disordered" evidence="3">
    <location>
        <begin position="424"/>
        <end position="452"/>
    </location>
</feature>
<dbReference type="GO" id="GO:0015074">
    <property type="term" value="P:DNA integration"/>
    <property type="evidence" value="ECO:0007669"/>
    <property type="project" value="InterPro"/>
</dbReference>
<dbReference type="InterPro" id="IPR050951">
    <property type="entry name" value="Retrovirus_Pol_polyprotein"/>
</dbReference>
<gene>
    <name evidence="6" type="primary">LOC122132835</name>
</gene>
<keyword evidence="5" id="KW-1185">Reference proteome</keyword>
<accession>A0A8M1KLI0</accession>
<dbReference type="FunFam" id="3.30.420.10:FF:000032">
    <property type="entry name" value="Retrovirus-related Pol polyprotein from transposon 297-like Protein"/>
    <property type="match status" value="1"/>
</dbReference>
<feature type="region of interest" description="Disordered" evidence="3">
    <location>
        <begin position="1617"/>
        <end position="1646"/>
    </location>
</feature>
<feature type="coiled-coil region" evidence="2">
    <location>
        <begin position="1107"/>
        <end position="1153"/>
    </location>
</feature>
<dbReference type="Pfam" id="PF00665">
    <property type="entry name" value="rve"/>
    <property type="match status" value="1"/>
</dbReference>
<feature type="compositionally biased region" description="Basic and acidic residues" evidence="3">
    <location>
        <begin position="798"/>
        <end position="848"/>
    </location>
</feature>
<feature type="compositionally biased region" description="Basic residues" evidence="3">
    <location>
        <begin position="902"/>
        <end position="913"/>
    </location>
</feature>
<dbReference type="InterPro" id="IPR041588">
    <property type="entry name" value="Integrase_H2C2"/>
</dbReference>
<feature type="region of interest" description="Disordered" evidence="3">
    <location>
        <begin position="1534"/>
        <end position="1556"/>
    </location>
</feature>
<feature type="compositionally biased region" description="Acidic residues" evidence="3">
    <location>
        <begin position="1019"/>
        <end position="1030"/>
    </location>
</feature>
<evidence type="ECO:0000259" key="4">
    <source>
        <dbReference type="PROSITE" id="PS50994"/>
    </source>
</evidence>
<protein>
    <recommendedName>
        <fullName evidence="1">Gypsy retrotransposon integrase-like protein 1</fullName>
    </recommendedName>
</protein>
<organism evidence="5 6">
    <name type="scientific">Clupea harengus</name>
    <name type="common">Atlantic herring</name>
    <dbReference type="NCBI Taxonomy" id="7950"/>
    <lineage>
        <taxon>Eukaryota</taxon>
        <taxon>Metazoa</taxon>
        <taxon>Chordata</taxon>
        <taxon>Craniata</taxon>
        <taxon>Vertebrata</taxon>
        <taxon>Euteleostomi</taxon>
        <taxon>Actinopterygii</taxon>
        <taxon>Neopterygii</taxon>
        <taxon>Teleostei</taxon>
        <taxon>Clupei</taxon>
        <taxon>Clupeiformes</taxon>
        <taxon>Clupeoidei</taxon>
        <taxon>Clupeidae</taxon>
        <taxon>Clupea</taxon>
    </lineage>
</organism>
<dbReference type="Pfam" id="PF17921">
    <property type="entry name" value="Integrase_H2C2"/>
    <property type="match status" value="1"/>
</dbReference>
<evidence type="ECO:0000256" key="2">
    <source>
        <dbReference type="SAM" id="Coils"/>
    </source>
</evidence>
<dbReference type="RefSeq" id="XP_042563435.1">
    <property type="nucleotide sequence ID" value="XM_042707501.1"/>
</dbReference>
<reference evidence="6" key="1">
    <citation type="submission" date="2025-08" db="UniProtKB">
        <authorList>
            <consortium name="RefSeq"/>
        </authorList>
    </citation>
    <scope>IDENTIFICATION</scope>
</reference>
<feature type="domain" description="Integrase catalytic" evidence="4">
    <location>
        <begin position="1246"/>
        <end position="1410"/>
    </location>
</feature>
<keyword evidence="2" id="KW-0175">Coiled coil</keyword>
<dbReference type="Proteomes" id="UP000515152">
    <property type="component" value="Chromosome 4"/>
</dbReference>
<feature type="compositionally biased region" description="Polar residues" evidence="3">
    <location>
        <begin position="723"/>
        <end position="732"/>
    </location>
</feature>
<dbReference type="InterPro" id="IPR001584">
    <property type="entry name" value="Integrase_cat-core"/>
</dbReference>
<sequence length="1667" mass="197481">MVDHLEFDLQDLMEKQKRCWELRMIQKEKRQGELQRKMEEEERKERKRLREENREKQQIPEDMGLPGWVQTWKLTEEEIKDLQRLHQRLQETLHHHDQLFILKQREERWTTESEETSEDDNGLQQKRMEKERWTHLKPKELVKVRGSETLGTLQGSVNTLSLQNWRLTQEEIEELLRLKKLEPIFQQDQETTPMNNVLNVMKYFLFQLSLEKTEWQVLAEADQIAQQEKLREIQRQRDTEIYIERMREMERVSDIERHQVRMREWERMRDIERKRERELVEELTRKEMKQEENAMKDMKERLYDRQRTLEKQLEEQIRKMDRENETRDKEMRLKVMEEKCARAREMEQKRQKERVRESESKCQQEGEAKILEMERKLEKTRVMTQRREEGLLGQIEHEQETKMEAPRHIETTMRKERLRHLDIQREPEQVKEECQDMGSEIRRERDRESTLREHVEISERRLDTERRELDRQQEIKKQLKKMEQKFEMERKRHDERWRETEDKTRELERMLETERQAAQRRDQEFLKLREELEKAKQEKQMKMERPRKTDEDERLTEVTKQDTKEVKNLWNEGMNCAEEIKLKVVKGKREGLQEGQQIMDEELFIKKERMSARKNKMEGEGEREMEGQQMERCGQLDEEINRNFEKEREMEQKKSEERCSELRKSRQKKRKEKAQELEKQKAQELEKQRKQEEEDAVQEDKKKCKKKTLCVKGDTETQKLNEAKTNTATQENGWKDKSDEDKDGKWTKEPMGGQTHLRNMDIQEENERQKEQEKKSADILKENEQREKAYQEGQRQQEQQREAQEKERQKELERQRETEKEKEIDKQREIQKQTHVEKQDQEQPKMEAKAQIQTNDKPMEVTGQRSECQNITNKQAINYPAKVKGRRMLCQPMVQATGNQKPKPRRVKSHIQTKTKQTPDPAETLPVTELTSTATDYPQATCQAVEQSDSDEQLRRDNTAIMPSEKEDEPQVNTAGQVAQSSRNPSQAQSLASDGSDGEEMNGGEEQAENTSLRSADEMAQEEIPADAESIETGQSGWVQKERSVRRKVFGWVNEKAKNYYQKKIDRTHVREEEEGHIFYLPCKISDMFMSFHSWYAEWSISRAEREQEKRKKLLKAEGKRQKMENTWKEWEAKKKEKKEKKWNQEVEEYSDLDIQAVLAFWRRKERPATAERHRLSPSALSLLRQWDRLVDKDGVLYRQTFRPDGGEEVLQLILPTQLKSTVLTQLHQDHGHQGVERTSQLVRQRCYWPGMFSEIKRWCQEYFTLLEPASNGVENVMVMTDVFSKYTLAIPTRDQRASTVAQVLVAEWFYKFGVPGRIHSDQERNFESILIQQLCSIYGVTKSRTTPYHPAGNGQCERFNRTLHNLLRALPTSRKRDWTSCLPQVVFCYNTTPHQSTGESPYFLLLGQDPRLPVDFLLGRVHEPASGTVSDWILEHRTRLRLAFEGAQERLATAAARRQEHHNRRVKIAPLQEGQLVYVRDHGIRGRQKIQDLWKSEIHQVLKVPKPGGVVYTIAPVEALERVKHAHRTMLKPRLGTEAQDQSPTPAAERSVVPQEEDLLDDELWVLMPDASTALHQPVPACSADPARLPSSQSFAAVSSIPSGQQLSTRNLPEEALPAAPGLNTSPPRGSALTVPSLSPDQPGTSEVEVVFASKPVAWNLYHTVD</sequence>
<feature type="compositionally biased region" description="Basic and acidic residues" evidence="3">
    <location>
        <begin position="639"/>
        <end position="664"/>
    </location>
</feature>
<feature type="region of interest" description="Disordered" evidence="3">
    <location>
        <begin position="612"/>
        <end position="868"/>
    </location>
</feature>
<dbReference type="GeneID" id="122132835"/>
<feature type="compositionally biased region" description="Acidic residues" evidence="3">
    <location>
        <begin position="996"/>
        <end position="1008"/>
    </location>
</feature>
<dbReference type="OrthoDB" id="4369127at2759"/>
<dbReference type="PANTHER" id="PTHR37984">
    <property type="entry name" value="PROTEIN CBG26694"/>
    <property type="match status" value="1"/>
</dbReference>
<feature type="region of interest" description="Disordered" evidence="3">
    <location>
        <begin position="894"/>
        <end position="1037"/>
    </location>
</feature>
<feature type="compositionally biased region" description="Polar residues" evidence="3">
    <location>
        <begin position="1624"/>
        <end position="1646"/>
    </location>
</feature>
<dbReference type="FunFam" id="1.10.340.70:FF:000001">
    <property type="entry name" value="Retrovirus-related Pol polyprotein from transposon gypsy-like Protein"/>
    <property type="match status" value="1"/>
</dbReference>
<evidence type="ECO:0000313" key="6">
    <source>
        <dbReference type="RefSeq" id="XP_042563435.1"/>
    </source>
</evidence>
<feature type="coiled-coil region" evidence="2">
    <location>
        <begin position="273"/>
        <end position="330"/>
    </location>
</feature>
<dbReference type="PANTHER" id="PTHR37984:SF15">
    <property type="entry name" value="INTEGRASE CATALYTIC DOMAIN-CONTAINING PROTEIN"/>
    <property type="match status" value="1"/>
</dbReference>
<feature type="compositionally biased region" description="Basic and acidic residues" evidence="3">
    <location>
        <begin position="673"/>
        <end position="702"/>
    </location>
</feature>